<comment type="caution">
    <text evidence="1">The sequence shown here is derived from an EMBL/GenBank/DDBJ whole genome shotgun (WGS) entry which is preliminary data.</text>
</comment>
<accession>A0A940YM59</accession>
<sequence>MPRSAKHRLEWRDPNDAGWAEFAAEAQRMLPTGRHLIMSNEGLWRVDADSLSQLAEVFQGYEPMVVMYVREQVEWVQSSLLQKQKLRRKRFDLDDNDRVNRWIRRRPLDYLKVCQTFELAFGPGCVHARLFHRSAFVDNDLLADFFHAIGIADPQQLDLEQGETNPSLASQFAALLMKVKREEGSTSLRNKQLQDLACRLTANGVGSRFFMTRERVEELREQFRASNEEFARRYLKNGDGLPMKDAWRPDKAETVEEVEAQVMEVVDRLHMITQRGWQGQARVFYMIFTEGWTLEVVPEDTDLARARPGGPVGVVNFRLPYRRRYRHKGTVRVALRTTGDQPLLANVSINGHPAQTLEVGREEICFPVEWTEPIDEVRMELAFVGDIAAMPAVVGIEVLSIVGALGDSDDDEDDVDSEDDDD</sequence>
<organism evidence="1 2">
    <name type="scientific">Ideonella aquatica</name>
    <dbReference type="NCBI Taxonomy" id="2824119"/>
    <lineage>
        <taxon>Bacteria</taxon>
        <taxon>Pseudomonadati</taxon>
        <taxon>Pseudomonadota</taxon>
        <taxon>Betaproteobacteria</taxon>
        <taxon>Burkholderiales</taxon>
        <taxon>Sphaerotilaceae</taxon>
        <taxon>Ideonella</taxon>
    </lineage>
</organism>
<keyword evidence="2" id="KW-1185">Reference proteome</keyword>
<gene>
    <name evidence="1" type="ORF">KAK06_11110</name>
</gene>
<dbReference type="Proteomes" id="UP000678374">
    <property type="component" value="Unassembled WGS sequence"/>
</dbReference>
<dbReference type="AlphaFoldDB" id="A0A940YM59"/>
<dbReference type="EMBL" id="JAGQDE010000008">
    <property type="protein sequence ID" value="MBQ0959497.1"/>
    <property type="molecule type" value="Genomic_DNA"/>
</dbReference>
<evidence type="ECO:0000313" key="1">
    <source>
        <dbReference type="EMBL" id="MBQ0959497.1"/>
    </source>
</evidence>
<protein>
    <submittedName>
        <fullName evidence="1">Uncharacterized protein</fullName>
    </submittedName>
</protein>
<dbReference type="RefSeq" id="WP_210802139.1">
    <property type="nucleotide sequence ID" value="NZ_JAGQDE010000008.1"/>
</dbReference>
<proteinExistence type="predicted"/>
<evidence type="ECO:0000313" key="2">
    <source>
        <dbReference type="Proteomes" id="UP000678374"/>
    </source>
</evidence>
<reference evidence="1" key="1">
    <citation type="submission" date="2021-04" db="EMBL/GenBank/DDBJ databases">
        <title>The genome sequence of Ideonella sp. 4Y11.</title>
        <authorList>
            <person name="Liu Y."/>
        </authorList>
    </citation>
    <scope>NUCLEOTIDE SEQUENCE</scope>
    <source>
        <strain evidence="1">4Y11</strain>
    </source>
</reference>
<name>A0A940YM59_9BURK</name>